<dbReference type="PANTHER" id="PTHR45935:SF15">
    <property type="entry name" value="SCAN BOX DOMAIN-CONTAINING PROTEIN"/>
    <property type="match status" value="1"/>
</dbReference>
<sequence length="153" mass="17829">MEGRNASFFKMAEGVSPCNSTPMNESCFADSEERLDLFGQMARTQWDILKEETTHCVVHRCPFREFCCQEAEGLRDVCIRLHHLYDRWLSQEDQRKTQMMDWVALPLVTLSQMENCGWMCGTETSSLEMGLAESFLLSQMEQKMQQKQQVRSI</sequence>
<evidence type="ECO:0000256" key="1">
    <source>
        <dbReference type="ARBA" id="ARBA00023242"/>
    </source>
</evidence>
<protein>
    <recommendedName>
        <fullName evidence="2">SCAN box domain-containing protein</fullName>
    </recommendedName>
</protein>
<dbReference type="InterPro" id="IPR003309">
    <property type="entry name" value="SCAN_dom"/>
</dbReference>
<dbReference type="Pfam" id="PF02023">
    <property type="entry name" value="SCAN"/>
    <property type="match status" value="1"/>
</dbReference>
<dbReference type="EMBL" id="IACK01184216">
    <property type="protein sequence ID" value="LAA95253.1"/>
    <property type="molecule type" value="Transcribed_RNA"/>
</dbReference>
<organism evidence="3">
    <name type="scientific">Micrurus lemniscatus lemniscatus</name>
    <dbReference type="NCBI Taxonomy" id="129467"/>
    <lineage>
        <taxon>Eukaryota</taxon>
        <taxon>Metazoa</taxon>
        <taxon>Chordata</taxon>
        <taxon>Craniata</taxon>
        <taxon>Vertebrata</taxon>
        <taxon>Euteleostomi</taxon>
        <taxon>Lepidosauria</taxon>
        <taxon>Squamata</taxon>
        <taxon>Bifurcata</taxon>
        <taxon>Unidentata</taxon>
        <taxon>Episquamata</taxon>
        <taxon>Toxicofera</taxon>
        <taxon>Serpentes</taxon>
        <taxon>Colubroidea</taxon>
        <taxon>Elapidae</taxon>
        <taxon>Elapinae</taxon>
        <taxon>Micrurus</taxon>
    </lineage>
</organism>
<dbReference type="AlphaFoldDB" id="A0A2D4JFV4"/>
<keyword evidence="1" id="KW-0539">Nucleus</keyword>
<name>A0A2D4JFV4_MICLE</name>
<dbReference type="InterPro" id="IPR038269">
    <property type="entry name" value="SCAN_sf"/>
</dbReference>
<feature type="domain" description="SCAN box" evidence="2">
    <location>
        <begin position="60"/>
        <end position="105"/>
    </location>
</feature>
<proteinExistence type="predicted"/>
<reference evidence="3" key="2">
    <citation type="submission" date="2017-11" db="EMBL/GenBank/DDBJ databases">
        <title>Coralsnake Venomics: Analyses of Venom Gland Transcriptomes and Proteomes of Six Brazilian Taxa.</title>
        <authorList>
            <person name="Aird S.D."/>
            <person name="Jorge da Silva N."/>
            <person name="Qiu L."/>
            <person name="Villar-Briones A."/>
            <person name="Aparecida-Saddi V."/>
            <person name="Campos-Telles M.P."/>
            <person name="Grau M."/>
            <person name="Mikheyev A.S."/>
        </authorList>
    </citation>
    <scope>NUCLEOTIDE SEQUENCE</scope>
    <source>
        <tissue evidence="3">Venom_gland</tissue>
    </source>
</reference>
<reference evidence="3" key="1">
    <citation type="submission" date="2017-07" db="EMBL/GenBank/DDBJ databases">
        <authorList>
            <person name="Mikheyev A."/>
            <person name="Grau M."/>
        </authorList>
    </citation>
    <scope>NUCLEOTIDE SEQUENCE</scope>
    <source>
        <tissue evidence="3">Venom_gland</tissue>
    </source>
</reference>
<accession>A0A2D4JFV4</accession>
<evidence type="ECO:0000313" key="3">
    <source>
        <dbReference type="EMBL" id="LAA95253.1"/>
    </source>
</evidence>
<dbReference type="PROSITE" id="PS50804">
    <property type="entry name" value="SCAN_BOX"/>
    <property type="match status" value="1"/>
</dbReference>
<evidence type="ECO:0000259" key="2">
    <source>
        <dbReference type="PROSITE" id="PS50804"/>
    </source>
</evidence>
<dbReference type="PANTHER" id="PTHR45935">
    <property type="entry name" value="PROTEIN ZBED8-RELATED"/>
    <property type="match status" value="1"/>
</dbReference>
<dbReference type="Gene3D" id="1.10.4020.10">
    <property type="entry name" value="DNA breaking-rejoining enzymes"/>
    <property type="match status" value="1"/>
</dbReference>
<dbReference type="InterPro" id="IPR050916">
    <property type="entry name" value="SCAN-C2H2_zinc_finger"/>
</dbReference>
<dbReference type="SUPFAM" id="SSF47353">
    <property type="entry name" value="Retrovirus capsid dimerization domain-like"/>
    <property type="match status" value="1"/>
</dbReference>